<dbReference type="InterPro" id="IPR050180">
    <property type="entry name" value="RNR_Ribonuclease"/>
</dbReference>
<feature type="compositionally biased region" description="Low complexity" evidence="2">
    <location>
        <begin position="80"/>
        <end position="91"/>
    </location>
</feature>
<dbReference type="GO" id="GO:0000175">
    <property type="term" value="F:3'-5'-RNA exonuclease activity"/>
    <property type="evidence" value="ECO:0007669"/>
    <property type="project" value="TreeGrafter"/>
</dbReference>
<feature type="compositionally biased region" description="Basic residues" evidence="2">
    <location>
        <begin position="475"/>
        <end position="484"/>
    </location>
</feature>
<dbReference type="Gene3D" id="2.40.50.700">
    <property type="match status" value="1"/>
</dbReference>
<protein>
    <submittedName>
        <fullName evidence="4">ARAD1C16368p</fullName>
    </submittedName>
</protein>
<feature type="compositionally biased region" description="Gly residues" evidence="2">
    <location>
        <begin position="138"/>
        <end position="155"/>
    </location>
</feature>
<dbReference type="GO" id="GO:0006402">
    <property type="term" value="P:mRNA catabolic process"/>
    <property type="evidence" value="ECO:0007669"/>
    <property type="project" value="TreeGrafter"/>
</dbReference>
<feature type="compositionally biased region" description="Basic and acidic residues" evidence="2">
    <location>
        <begin position="543"/>
        <end position="555"/>
    </location>
</feature>
<dbReference type="Pfam" id="PF17849">
    <property type="entry name" value="OB_Dis3"/>
    <property type="match status" value="1"/>
</dbReference>
<evidence type="ECO:0000256" key="2">
    <source>
        <dbReference type="SAM" id="MobiDB-lite"/>
    </source>
</evidence>
<feature type="compositionally biased region" description="Polar residues" evidence="2">
    <location>
        <begin position="1"/>
        <end position="13"/>
    </location>
</feature>
<dbReference type="Gene3D" id="2.40.50.690">
    <property type="match status" value="1"/>
</dbReference>
<dbReference type="FunFam" id="2.40.50.700:FF:000002">
    <property type="entry name" value="Cell wall biogenesis protein"/>
    <property type="match status" value="1"/>
</dbReference>
<feature type="compositionally biased region" description="Low complexity" evidence="2">
    <location>
        <begin position="190"/>
        <end position="203"/>
    </location>
</feature>
<dbReference type="SMART" id="SM00955">
    <property type="entry name" value="RNB"/>
    <property type="match status" value="1"/>
</dbReference>
<dbReference type="PANTHER" id="PTHR23355:SF9">
    <property type="entry name" value="DIS3-LIKE EXONUCLEASE 2"/>
    <property type="match status" value="1"/>
</dbReference>
<gene>
    <name evidence="4" type="ORF">GNLVRS02_ARAD1C16368g</name>
</gene>
<feature type="region of interest" description="Disordered" evidence="2">
    <location>
        <begin position="1112"/>
        <end position="1133"/>
    </location>
</feature>
<feature type="compositionally biased region" description="Basic and acidic residues" evidence="2">
    <location>
        <begin position="418"/>
        <end position="437"/>
    </location>
</feature>
<accession>A0A060T1G8</accession>
<feature type="region of interest" description="Disordered" evidence="2">
    <location>
        <begin position="69"/>
        <end position="309"/>
    </location>
</feature>
<feature type="region of interest" description="Disordered" evidence="2">
    <location>
        <begin position="418"/>
        <end position="491"/>
    </location>
</feature>
<reference evidence="4" key="2">
    <citation type="submission" date="2014-06" db="EMBL/GenBank/DDBJ databases">
        <title>The complete genome of Blastobotrys (Arxula) adeninivorans LS3 - a yeast of biotechnological interest.</title>
        <authorList>
            <person name="Kunze G."/>
            <person name="Gaillardin C."/>
            <person name="Czernicka M."/>
            <person name="Durrens P."/>
            <person name="Martin T."/>
            <person name="Boer E."/>
            <person name="Gabaldon T."/>
            <person name="Cruz J."/>
            <person name="Talla E."/>
            <person name="Marck C."/>
            <person name="Goffeau A."/>
            <person name="Barbe V."/>
            <person name="Baret P."/>
            <person name="Baronian K."/>
            <person name="Beier S."/>
            <person name="Bleykasten C."/>
            <person name="Bode R."/>
            <person name="Casaregola S."/>
            <person name="Despons L."/>
            <person name="Fairhead C."/>
            <person name="Giersberg M."/>
            <person name="Gierski P."/>
            <person name="Hahnel U."/>
            <person name="Hartmann A."/>
            <person name="Jankowska D."/>
            <person name="Jubin C."/>
            <person name="Jung P."/>
            <person name="Lafontaine I."/>
            <person name="Leh-Louis V."/>
            <person name="Lemaire M."/>
            <person name="Marcet-Houben M."/>
            <person name="Mascher M."/>
            <person name="Morel G."/>
            <person name="Richard G.-F."/>
            <person name="Riechen J."/>
            <person name="Sacerdot C."/>
            <person name="Sarkar A."/>
            <person name="Savel G."/>
            <person name="Schacherer J."/>
            <person name="Sherman D."/>
            <person name="Straub M.-L."/>
            <person name="Stein N."/>
            <person name="Thierry A."/>
            <person name="Trautwein-Schult A."/>
            <person name="Westhof E."/>
            <person name="Worch S."/>
            <person name="Dujon B."/>
            <person name="Souciet J.-L."/>
            <person name="Wincker P."/>
            <person name="Scholz U."/>
            <person name="Neuveglise N."/>
        </authorList>
    </citation>
    <scope>NUCLEOTIDE SEQUENCE</scope>
    <source>
        <strain evidence="4">LS3</strain>
    </source>
</reference>
<feature type="domain" description="RNB" evidence="3">
    <location>
        <begin position="676"/>
        <end position="1001"/>
    </location>
</feature>
<dbReference type="PANTHER" id="PTHR23355">
    <property type="entry name" value="RIBONUCLEASE"/>
    <property type="match status" value="1"/>
</dbReference>
<feature type="region of interest" description="Disordered" evidence="2">
    <location>
        <begin position="532"/>
        <end position="566"/>
    </location>
</feature>
<dbReference type="InterPro" id="IPR001900">
    <property type="entry name" value="RNase_II/R"/>
</dbReference>
<dbReference type="GO" id="GO:0000932">
    <property type="term" value="C:P-body"/>
    <property type="evidence" value="ECO:0007669"/>
    <property type="project" value="TreeGrafter"/>
</dbReference>
<feature type="compositionally biased region" description="Polar residues" evidence="2">
    <location>
        <begin position="99"/>
        <end position="125"/>
    </location>
</feature>
<feature type="compositionally biased region" description="Polar residues" evidence="2">
    <location>
        <begin position="288"/>
        <end position="298"/>
    </location>
</feature>
<dbReference type="InterPro" id="IPR012340">
    <property type="entry name" value="NA-bd_OB-fold"/>
</dbReference>
<feature type="compositionally biased region" description="Polar residues" evidence="2">
    <location>
        <begin position="240"/>
        <end position="258"/>
    </location>
</feature>
<feature type="compositionally biased region" description="Low complexity" evidence="2">
    <location>
        <begin position="438"/>
        <end position="467"/>
    </location>
</feature>
<comment type="similarity">
    <text evidence="1">Belongs to the RNR ribonuclease family.</text>
</comment>
<sequence>MHNPNQGQSSSNPPRGRGGRNLHIAHRRSPSELTPLMVEQLALQQQIEMLQAQQQQILVQQQQFANAGLIPSHLMPPPGSNQQPSSSPGSNLMPPPPMQSSGYMTSTGPFGQFSTGHRRAQSSTPGYDRHTPSPSQYGSGGPTGGGGGGGGGGGHGHSRRHSLALSEAKRAAALAQARRQGEKDEGGASGSQQSGTSGQASSQPIPAFKFPSSPDKSAATGSSGGSGTSGSAPSYRGHGRSQSMQYSSRYNRNASPQRGFQFPPAPSDGGGHSRTTSRNFDGNWRAPQDNNGMLSASPSHFVPGHRARGSYSNSISSLSGYNMYPMQQGGGGGQGQPRKSLFAPYLPQASLPGLINEGRLVAGVLRVNRKNRSDAYVSTNGLLDADIFICGSKDRNRALEGDLVAVELLEVDEVWGSKKEKEEKKKRKDISLEDSRDSTTGSASGASVGTSGSLSGSSGGDYYSSRTSDGELRRKGSLKQRPTQKKNDDVEVEGQSLLLVEEEEINDEVKPLYAGHIVAVIERIPGQMFSGTLGLLRPSSQATKDKQEAERREKGQPPSPEKPIDRPKIVWFKPTDKRVPLIAIPTEQAPDDFVENHEQYADKIFVASIKRWPITSLHPFGTLVEELGPADNLDIEVEAILRDNNFTADVFPESVKRAVSTMKDTNAFASIDHDRRKDLSSETVTAFRAAGGYADLAVHVKKADDGSAIQLGIHVADVAHFVKPNSPLDREAKKRASSVFLKQRMLHLFPKDFNDGVSFDVNKVSPCISVLFELDPRTFEVVDSNITLATIKPSACTDYKTIEDEIKSSSPSDIISNIQEISRHFRKQRLELSEASEVPGLGLLDLVDDERTQVTSHIFDTAESEQLMNELCIKANTAVAQKLHALLGDKAFLRRHPEPILQRLESFSETIKLLDLDIDTSSAAALQKSLFAIKDNNVRQCIETLLWKCMLRARYIVAGKTEPEMYGHYYFNAPVYTHFSSPLRRYADVVVHHQIRSVVCGAEYKEEVDTLSSCADYCNFKKDSAKNAQEQSVHLHLSQTIDERSSSTGHIICDAIVLQTYESAFDVFIPEFGIEKRVHGDQLPLVKAEYRRKDKLLELYWEKGVDSATFVPEDERNRPSYRQPSVRRTRPRASSAASAMAQLALSEGSPKTGTTDNGDGLKTYLKGVVTREEGGNCIQEIRILEHVPVLLQAELGKSIPCLTVRTLNPFAV</sequence>
<feature type="compositionally biased region" description="Low complexity" evidence="2">
    <location>
        <begin position="163"/>
        <end position="178"/>
    </location>
</feature>
<evidence type="ECO:0000256" key="1">
    <source>
        <dbReference type="ARBA" id="ARBA00005785"/>
    </source>
</evidence>
<reference evidence="4" key="1">
    <citation type="submission" date="2014-02" db="EMBL/GenBank/DDBJ databases">
        <authorList>
            <person name="Genoscope - CEA"/>
        </authorList>
    </citation>
    <scope>NUCLEOTIDE SEQUENCE</scope>
    <source>
        <strain evidence="4">LS3</strain>
    </source>
</reference>
<evidence type="ECO:0000313" key="4">
    <source>
        <dbReference type="EMBL" id="CDP34609.1"/>
    </source>
</evidence>
<dbReference type="Pfam" id="PF00773">
    <property type="entry name" value="RNB"/>
    <property type="match status" value="1"/>
</dbReference>
<dbReference type="GO" id="GO:0003723">
    <property type="term" value="F:RNA binding"/>
    <property type="evidence" value="ECO:0007669"/>
    <property type="project" value="InterPro"/>
</dbReference>
<dbReference type="Pfam" id="PF17877">
    <property type="entry name" value="Dis3l2_C_term"/>
    <property type="match status" value="1"/>
</dbReference>
<dbReference type="SUPFAM" id="SSF50249">
    <property type="entry name" value="Nucleic acid-binding proteins"/>
    <property type="match status" value="2"/>
</dbReference>
<dbReference type="InterPro" id="IPR041093">
    <property type="entry name" value="Dis3l2-like_C"/>
</dbReference>
<dbReference type="Gene3D" id="2.40.50.140">
    <property type="entry name" value="Nucleic acid-binding proteins"/>
    <property type="match status" value="1"/>
</dbReference>
<feature type="compositionally biased region" description="Basic residues" evidence="2">
    <location>
        <begin position="17"/>
        <end position="28"/>
    </location>
</feature>
<name>A0A060T1G8_BLAAD</name>
<evidence type="ECO:0000259" key="3">
    <source>
        <dbReference type="SMART" id="SM00955"/>
    </source>
</evidence>
<dbReference type="AlphaFoldDB" id="A0A060T1G8"/>
<proteinExistence type="inferred from homology"/>
<dbReference type="FunFam" id="2.40.50.690:FF:000001">
    <property type="entry name" value="Cell wall biogenesis protein"/>
    <property type="match status" value="1"/>
</dbReference>
<organism evidence="4">
    <name type="scientific">Blastobotrys adeninivorans</name>
    <name type="common">Yeast</name>
    <name type="synonym">Arxula adeninivorans</name>
    <dbReference type="NCBI Taxonomy" id="409370"/>
    <lineage>
        <taxon>Eukaryota</taxon>
        <taxon>Fungi</taxon>
        <taxon>Dikarya</taxon>
        <taxon>Ascomycota</taxon>
        <taxon>Saccharomycotina</taxon>
        <taxon>Dipodascomycetes</taxon>
        <taxon>Dipodascales</taxon>
        <taxon>Trichomonascaceae</taxon>
        <taxon>Blastobotrys</taxon>
    </lineage>
</organism>
<feature type="region of interest" description="Disordered" evidence="2">
    <location>
        <begin position="1"/>
        <end position="31"/>
    </location>
</feature>
<dbReference type="InterPro" id="IPR041505">
    <property type="entry name" value="Dis3_CSD2"/>
</dbReference>
<dbReference type="PhylomeDB" id="A0A060T1G8"/>
<dbReference type="EMBL" id="HG937693">
    <property type="protein sequence ID" value="CDP34609.1"/>
    <property type="molecule type" value="Genomic_DNA"/>
</dbReference>
<dbReference type="FunFam" id="2.40.50.140:FF:000100">
    <property type="entry name" value="Cell wall biogenesis protein phosphatase"/>
    <property type="match status" value="1"/>
</dbReference>